<proteinExistence type="predicted"/>
<name>A0ABW0VXB9_9BACL</name>
<dbReference type="RefSeq" id="WP_379188382.1">
    <property type="nucleotide sequence ID" value="NZ_JBHSOW010000042.1"/>
</dbReference>
<accession>A0ABW0VXB9</accession>
<dbReference type="Pfam" id="PF19654">
    <property type="entry name" value="DUF6157"/>
    <property type="match status" value="1"/>
</dbReference>
<reference evidence="2" key="1">
    <citation type="journal article" date="2019" name="Int. J. Syst. Evol. Microbiol.">
        <title>The Global Catalogue of Microorganisms (GCM) 10K type strain sequencing project: providing services to taxonomists for standard genome sequencing and annotation.</title>
        <authorList>
            <consortium name="The Broad Institute Genomics Platform"/>
            <consortium name="The Broad Institute Genome Sequencing Center for Infectious Disease"/>
            <person name="Wu L."/>
            <person name="Ma J."/>
        </authorList>
    </citation>
    <scope>NUCLEOTIDE SEQUENCE [LARGE SCALE GENOMIC DNA]</scope>
    <source>
        <strain evidence="2">CGMCC 1.3240</strain>
    </source>
</reference>
<dbReference type="EMBL" id="JBHSOW010000042">
    <property type="protein sequence ID" value="MFC5649833.1"/>
    <property type="molecule type" value="Genomic_DNA"/>
</dbReference>
<dbReference type="Proteomes" id="UP001596047">
    <property type="component" value="Unassembled WGS sequence"/>
</dbReference>
<gene>
    <name evidence="1" type="ORF">ACFPYJ_12005</name>
</gene>
<protein>
    <submittedName>
        <fullName evidence="1">DUF6157 family protein</fullName>
    </submittedName>
</protein>
<evidence type="ECO:0000313" key="1">
    <source>
        <dbReference type="EMBL" id="MFC5649833.1"/>
    </source>
</evidence>
<keyword evidence="2" id="KW-1185">Reference proteome</keyword>
<sequence length="143" mass="16432">MDWNYYNTLITVSSDCPAQRGMIPPDKKSGRTKPSIEFELIANHPYTYTQEEILYEVHVRHKEIPEDELAMRGVQLKDEFFRKPMPCLRASMLPKKYGWGIHFDADGKMALVPMESPDYQHFLDDGASGGVKLVPAMRNAKKK</sequence>
<comment type="caution">
    <text evidence="1">The sequence shown here is derived from an EMBL/GenBank/DDBJ whole genome shotgun (WGS) entry which is preliminary data.</text>
</comment>
<evidence type="ECO:0000313" key="2">
    <source>
        <dbReference type="Proteomes" id="UP001596047"/>
    </source>
</evidence>
<organism evidence="1 2">
    <name type="scientific">Paenibacillus solisilvae</name>
    <dbReference type="NCBI Taxonomy" id="2486751"/>
    <lineage>
        <taxon>Bacteria</taxon>
        <taxon>Bacillati</taxon>
        <taxon>Bacillota</taxon>
        <taxon>Bacilli</taxon>
        <taxon>Bacillales</taxon>
        <taxon>Paenibacillaceae</taxon>
        <taxon>Paenibacillus</taxon>
    </lineage>
</organism>
<dbReference type="InterPro" id="IPR046155">
    <property type="entry name" value="DUF6157"/>
</dbReference>